<dbReference type="Proteomes" id="UP001163835">
    <property type="component" value="Unassembled WGS sequence"/>
</dbReference>
<evidence type="ECO:0000313" key="2">
    <source>
        <dbReference type="Proteomes" id="UP001163835"/>
    </source>
</evidence>
<evidence type="ECO:0000313" key="1">
    <source>
        <dbReference type="EMBL" id="KAJ3807758.1"/>
    </source>
</evidence>
<protein>
    <submittedName>
        <fullName evidence="1">Uncharacterized protein</fullName>
    </submittedName>
</protein>
<gene>
    <name evidence="1" type="ORF">F5876DRAFT_47434</name>
</gene>
<dbReference type="EMBL" id="MU795277">
    <property type="protein sequence ID" value="KAJ3807758.1"/>
    <property type="molecule type" value="Genomic_DNA"/>
</dbReference>
<accession>A0ACC1TSZ6</accession>
<keyword evidence="2" id="KW-1185">Reference proteome</keyword>
<sequence length="93" mass="10497">SVPLADGEHCVMVCMLDGPDDPTYQKAVENMTESILNAGQETAWTSKEKKHKRGNFPALARGISYGKGQHQPMRLVGDRQPMMDELFKRDCFR</sequence>
<feature type="non-terminal residue" evidence="1">
    <location>
        <position position="1"/>
    </location>
</feature>
<reference evidence="1" key="1">
    <citation type="submission" date="2022-09" db="EMBL/GenBank/DDBJ databases">
        <title>A Global Phylogenomic Analysis of the Shiitake Genus Lentinula.</title>
        <authorList>
            <consortium name="DOE Joint Genome Institute"/>
            <person name="Sierra-Patev S."/>
            <person name="Min B."/>
            <person name="Naranjo-Ortiz M."/>
            <person name="Looney B."/>
            <person name="Konkel Z."/>
            <person name="Slot J.C."/>
            <person name="Sakamoto Y."/>
            <person name="Steenwyk J.L."/>
            <person name="Rokas A."/>
            <person name="Carro J."/>
            <person name="Camarero S."/>
            <person name="Ferreira P."/>
            <person name="Molpeceres G."/>
            <person name="Ruiz-Duenas F.J."/>
            <person name="Serrano A."/>
            <person name="Henrissat B."/>
            <person name="Drula E."/>
            <person name="Hughes K.W."/>
            <person name="Mata J.L."/>
            <person name="Ishikawa N.K."/>
            <person name="Vargas-Isla R."/>
            <person name="Ushijima S."/>
            <person name="Smith C.A."/>
            <person name="Ahrendt S."/>
            <person name="Andreopoulos W."/>
            <person name="He G."/>
            <person name="Labutti K."/>
            <person name="Lipzen A."/>
            <person name="Ng V."/>
            <person name="Riley R."/>
            <person name="Sandor L."/>
            <person name="Barry K."/>
            <person name="Martinez A.T."/>
            <person name="Xiao Y."/>
            <person name="Gibbons J.G."/>
            <person name="Terashima K."/>
            <person name="Grigoriev I.V."/>
            <person name="Hibbett D.S."/>
        </authorList>
    </citation>
    <scope>NUCLEOTIDE SEQUENCE</scope>
    <source>
        <strain evidence="1">TMI1499</strain>
    </source>
</reference>
<comment type="caution">
    <text evidence="1">The sequence shown here is derived from an EMBL/GenBank/DDBJ whole genome shotgun (WGS) entry which is preliminary data.</text>
</comment>
<name>A0ACC1TSZ6_9AGAR</name>
<proteinExistence type="predicted"/>
<organism evidence="1 2">
    <name type="scientific">Lentinula aff. lateritia</name>
    <dbReference type="NCBI Taxonomy" id="2804960"/>
    <lineage>
        <taxon>Eukaryota</taxon>
        <taxon>Fungi</taxon>
        <taxon>Dikarya</taxon>
        <taxon>Basidiomycota</taxon>
        <taxon>Agaricomycotina</taxon>
        <taxon>Agaricomycetes</taxon>
        <taxon>Agaricomycetidae</taxon>
        <taxon>Agaricales</taxon>
        <taxon>Marasmiineae</taxon>
        <taxon>Omphalotaceae</taxon>
        <taxon>Lentinula</taxon>
    </lineage>
</organism>